<dbReference type="GO" id="GO:0008757">
    <property type="term" value="F:S-adenosylmethionine-dependent methyltransferase activity"/>
    <property type="evidence" value="ECO:0007669"/>
    <property type="project" value="InterPro"/>
</dbReference>
<dbReference type="EMBL" id="LNQE01001496">
    <property type="protein sequence ID" value="KUG16451.1"/>
    <property type="molecule type" value="Genomic_DNA"/>
</dbReference>
<organism evidence="2">
    <name type="scientific">hydrocarbon metagenome</name>
    <dbReference type="NCBI Taxonomy" id="938273"/>
    <lineage>
        <taxon>unclassified sequences</taxon>
        <taxon>metagenomes</taxon>
        <taxon>ecological metagenomes</taxon>
    </lineage>
</organism>
<sequence>MGAKESISQYWDWRSRSYTNGSHGFEEEEKAVWKMELEPFLQGRRYKRVLDVGTGPGFMALILAEMGLDVTGVDISSGMIEKARQNAQSMGLQVDFRHADGEQLSFDSESFDLLVNRHLLWTLPHPLAAVREWSRVLKDGGRILAIDGAWFDPSLNAQIRRGISSAAAKICSRKAPSLKSKFLDHYQSIKKDLPLYSQSKPERICNVFEEAGLFNVSFRHLEEVQKLQDKRGSVLSRLEYHEPTFVVVGDVAKRVR</sequence>
<name>A0A0W8F7T9_9ZZZZ</name>
<gene>
    <name evidence="2" type="ORF">ASZ90_013847</name>
</gene>
<dbReference type="Pfam" id="PF08241">
    <property type="entry name" value="Methyltransf_11"/>
    <property type="match status" value="1"/>
</dbReference>
<dbReference type="GO" id="GO:0032259">
    <property type="term" value="P:methylation"/>
    <property type="evidence" value="ECO:0007669"/>
    <property type="project" value="UniProtKB-KW"/>
</dbReference>
<feature type="domain" description="Methyltransferase type 11" evidence="1">
    <location>
        <begin position="50"/>
        <end position="144"/>
    </location>
</feature>
<proteinExistence type="predicted"/>
<evidence type="ECO:0000259" key="1">
    <source>
        <dbReference type="Pfam" id="PF08241"/>
    </source>
</evidence>
<keyword evidence="2" id="KW-0808">Transferase</keyword>
<dbReference type="SUPFAM" id="SSF53335">
    <property type="entry name" value="S-adenosyl-L-methionine-dependent methyltransferases"/>
    <property type="match status" value="1"/>
</dbReference>
<evidence type="ECO:0000313" key="2">
    <source>
        <dbReference type="EMBL" id="KUG16451.1"/>
    </source>
</evidence>
<reference evidence="2" key="1">
    <citation type="journal article" date="2015" name="Proc. Natl. Acad. Sci. U.S.A.">
        <title>Networks of energetic and metabolic interactions define dynamics in microbial communities.</title>
        <authorList>
            <person name="Embree M."/>
            <person name="Liu J.K."/>
            <person name="Al-Bassam M.M."/>
            <person name="Zengler K."/>
        </authorList>
    </citation>
    <scope>NUCLEOTIDE SEQUENCE</scope>
</reference>
<dbReference type="Gene3D" id="3.40.50.150">
    <property type="entry name" value="Vaccinia Virus protein VP39"/>
    <property type="match status" value="1"/>
</dbReference>
<dbReference type="InterPro" id="IPR013216">
    <property type="entry name" value="Methyltransf_11"/>
</dbReference>
<keyword evidence="2" id="KW-0489">Methyltransferase</keyword>
<accession>A0A0W8F7T9</accession>
<protein>
    <submittedName>
        <fullName evidence="2">Methyltransferase</fullName>
    </submittedName>
</protein>
<dbReference type="CDD" id="cd02440">
    <property type="entry name" value="AdoMet_MTases"/>
    <property type="match status" value="1"/>
</dbReference>
<dbReference type="InterPro" id="IPR029063">
    <property type="entry name" value="SAM-dependent_MTases_sf"/>
</dbReference>
<dbReference type="PANTHER" id="PTHR43591">
    <property type="entry name" value="METHYLTRANSFERASE"/>
    <property type="match status" value="1"/>
</dbReference>
<dbReference type="PANTHER" id="PTHR43591:SF24">
    <property type="entry name" value="2-METHOXY-6-POLYPRENYL-1,4-BENZOQUINOL METHYLASE, MITOCHONDRIAL"/>
    <property type="match status" value="1"/>
</dbReference>
<dbReference type="AlphaFoldDB" id="A0A0W8F7T9"/>
<comment type="caution">
    <text evidence="2">The sequence shown here is derived from an EMBL/GenBank/DDBJ whole genome shotgun (WGS) entry which is preliminary data.</text>
</comment>